<dbReference type="InterPro" id="IPR003768">
    <property type="entry name" value="ScpA"/>
</dbReference>
<organism evidence="3 4">
    <name type="scientific">Actinomarinicola tropica</name>
    <dbReference type="NCBI Taxonomy" id="2789776"/>
    <lineage>
        <taxon>Bacteria</taxon>
        <taxon>Bacillati</taxon>
        <taxon>Actinomycetota</taxon>
        <taxon>Acidimicrobiia</taxon>
        <taxon>Acidimicrobiales</taxon>
        <taxon>Iamiaceae</taxon>
        <taxon>Actinomarinicola</taxon>
    </lineage>
</organism>
<dbReference type="PANTHER" id="PTHR33969:SF2">
    <property type="entry name" value="SEGREGATION AND CONDENSATION PROTEIN A"/>
    <property type="match status" value="1"/>
</dbReference>
<dbReference type="EMBL" id="CP045851">
    <property type="protein sequence ID" value="QGG95236.1"/>
    <property type="molecule type" value="Genomic_DNA"/>
</dbReference>
<dbReference type="KEGG" id="atq:GH723_09095"/>
<sequence>MPIAVQTEVFEGPFDLLLHLILREQVDLYEVSLSTIVDAYIVEIERMEGLDLDVATEFLLIAATLVELKARRLLPDEDGIDLDDELALWEERDLLLARLLECKTFKDAAIVLRGIELEASRSVPRVAGLEERFADLAPDLLEGLTADQLREAFLRASAPKPQPRVHMDHVAPIRLSVAEAVEELVDELPRVGRIGFRELTSGLVERLEVVVRFLAVLEMFKQGVVDLQQPTTFGDIAIVWLGEEGEHHADLAAIDVYDG</sequence>
<protein>
    <recommendedName>
        <fullName evidence="2">Segregation and condensation protein A</fullName>
    </recommendedName>
</protein>
<dbReference type="PANTHER" id="PTHR33969">
    <property type="entry name" value="SEGREGATION AND CONDENSATION PROTEIN A"/>
    <property type="match status" value="1"/>
</dbReference>
<reference evidence="3 4" key="1">
    <citation type="submission" date="2019-11" db="EMBL/GenBank/DDBJ databases">
        <authorList>
            <person name="He Y."/>
        </authorList>
    </citation>
    <scope>NUCLEOTIDE SEQUENCE [LARGE SCALE GENOMIC DNA]</scope>
    <source>
        <strain evidence="3 4">SCSIO 58843</strain>
    </source>
</reference>
<dbReference type="Gene3D" id="6.10.250.2410">
    <property type="match status" value="1"/>
</dbReference>
<dbReference type="GO" id="GO:0007059">
    <property type="term" value="P:chromosome segregation"/>
    <property type="evidence" value="ECO:0007669"/>
    <property type="project" value="UniProtKB-KW"/>
</dbReference>
<gene>
    <name evidence="3" type="ORF">GH723_09095</name>
</gene>
<proteinExistence type="predicted"/>
<evidence type="ECO:0000313" key="4">
    <source>
        <dbReference type="Proteomes" id="UP000334019"/>
    </source>
</evidence>
<name>A0A5Q2RLC6_9ACTN</name>
<evidence type="ECO:0000313" key="3">
    <source>
        <dbReference type="EMBL" id="QGG95236.1"/>
    </source>
</evidence>
<dbReference type="Proteomes" id="UP000334019">
    <property type="component" value="Chromosome"/>
</dbReference>
<dbReference type="InterPro" id="IPR023093">
    <property type="entry name" value="ScpA-like_C"/>
</dbReference>
<accession>A0A5Q2RLC6</accession>
<keyword evidence="1" id="KW-0159">Chromosome partition</keyword>
<evidence type="ECO:0000256" key="1">
    <source>
        <dbReference type="ARBA" id="ARBA00022829"/>
    </source>
</evidence>
<evidence type="ECO:0000256" key="2">
    <source>
        <dbReference type="ARBA" id="ARBA00044777"/>
    </source>
</evidence>
<dbReference type="AlphaFoldDB" id="A0A5Q2RLC6"/>
<keyword evidence="4" id="KW-1185">Reference proteome</keyword>
<dbReference type="Pfam" id="PF02616">
    <property type="entry name" value="SMC_ScpA"/>
    <property type="match status" value="1"/>
</dbReference>
<dbReference type="RefSeq" id="WP_153759344.1">
    <property type="nucleotide sequence ID" value="NZ_CP045851.1"/>
</dbReference>
<dbReference type="Gene3D" id="1.10.10.580">
    <property type="entry name" value="Structural maintenance of chromosome 1. Chain E"/>
    <property type="match status" value="1"/>
</dbReference>